<organism evidence="3 4">
    <name type="scientific">Alloalcanivorax profundimaris</name>
    <dbReference type="NCBI Taxonomy" id="2735259"/>
    <lineage>
        <taxon>Bacteria</taxon>
        <taxon>Pseudomonadati</taxon>
        <taxon>Pseudomonadota</taxon>
        <taxon>Gammaproteobacteria</taxon>
        <taxon>Oceanospirillales</taxon>
        <taxon>Alcanivoracaceae</taxon>
        <taxon>Alloalcanivorax</taxon>
    </lineage>
</organism>
<keyword evidence="1" id="KW-0802">TPR repeat</keyword>
<dbReference type="Proteomes" id="UP000662703">
    <property type="component" value="Unassembled WGS sequence"/>
</dbReference>
<dbReference type="RefSeq" id="WP_194864331.1">
    <property type="nucleotide sequence ID" value="NZ_ARXX01000009.1"/>
</dbReference>
<feature type="repeat" description="TPR" evidence="1">
    <location>
        <begin position="177"/>
        <end position="210"/>
    </location>
</feature>
<evidence type="ECO:0000256" key="1">
    <source>
        <dbReference type="PROSITE-ProRule" id="PRU00339"/>
    </source>
</evidence>
<proteinExistence type="predicted"/>
<gene>
    <name evidence="3" type="ORF">Y5W_00916</name>
</gene>
<dbReference type="SMART" id="SM00028">
    <property type="entry name" value="TPR"/>
    <property type="match status" value="2"/>
</dbReference>
<dbReference type="PROSITE" id="PS50005">
    <property type="entry name" value="TPR"/>
    <property type="match status" value="1"/>
</dbReference>
<dbReference type="EMBL" id="ARXX01000009">
    <property type="protein sequence ID" value="MBF5055622.1"/>
    <property type="molecule type" value="Genomic_DNA"/>
</dbReference>
<dbReference type="Gene3D" id="1.25.40.10">
    <property type="entry name" value="Tetratricopeptide repeat domain"/>
    <property type="match status" value="1"/>
</dbReference>
<dbReference type="SUPFAM" id="SSF48452">
    <property type="entry name" value="TPR-like"/>
    <property type="match status" value="2"/>
</dbReference>
<reference evidence="3 4" key="1">
    <citation type="submission" date="2012-09" db="EMBL/GenBank/DDBJ databases">
        <title>Genome Sequence of alkane-degrading Bacterium Alcanivorax sp. 521-1.</title>
        <authorList>
            <person name="Lai Q."/>
            <person name="Shao Z."/>
        </authorList>
    </citation>
    <scope>NUCLEOTIDE SEQUENCE [LARGE SCALE GENOMIC DNA]</scope>
    <source>
        <strain evidence="3 4">521-1</strain>
    </source>
</reference>
<dbReference type="InterPro" id="IPR011990">
    <property type="entry name" value="TPR-like_helical_dom_sf"/>
</dbReference>
<dbReference type="PROSITE" id="PS51257">
    <property type="entry name" value="PROKAR_LIPOPROTEIN"/>
    <property type="match status" value="1"/>
</dbReference>
<keyword evidence="4" id="KW-1185">Reference proteome</keyword>
<comment type="caution">
    <text evidence="3">The sequence shown here is derived from an EMBL/GenBank/DDBJ whole genome shotgun (WGS) entry which is preliminary data.</text>
</comment>
<accession>A0ABS0ANA9</accession>
<feature type="signal peptide" evidence="2">
    <location>
        <begin position="1"/>
        <end position="24"/>
    </location>
</feature>
<evidence type="ECO:0000256" key="2">
    <source>
        <dbReference type="SAM" id="SignalP"/>
    </source>
</evidence>
<evidence type="ECO:0008006" key="5">
    <source>
        <dbReference type="Google" id="ProtNLM"/>
    </source>
</evidence>
<feature type="chain" id="PRO_5046581129" description="Tetratricopeptide repeat protein" evidence="2">
    <location>
        <begin position="25"/>
        <end position="343"/>
    </location>
</feature>
<evidence type="ECO:0000313" key="4">
    <source>
        <dbReference type="Proteomes" id="UP000662703"/>
    </source>
</evidence>
<dbReference type="InterPro" id="IPR019734">
    <property type="entry name" value="TPR_rpt"/>
</dbReference>
<protein>
    <recommendedName>
        <fullName evidence="5">Tetratricopeptide repeat protein</fullName>
    </recommendedName>
</protein>
<keyword evidence="2" id="KW-0732">Signal</keyword>
<name>A0ABS0ANA9_9GAMM</name>
<sequence length="343" mass="39190">MPDRHFPRLSALVAALLLSGCAGLSSFSDPADRVGDALADQDYRRALAVIDEADEDHPRHALLMEQREGVLQASHEYRDQALDQARALAEREQWGDARQVLERARQRVVEPEPLATLMEQLDDRRETRLRALLNRGYLAEARALLSTEDLDQALAPYQDPRARHTRQRRAALRQELHGELLTIGNAYADAGRWPQALEALETAHRLAPDSPAPDALSKARRVLHSARDRARDARDRAHHEEGQALVERYRASGRLEDLLAARAYLLQHQGPRLDDLRDRVESWSRQRFQRAMARGEALYAEGEYQAAHRLWREVAPLDPDNPELLKKLERSRKVLDNLRSLEE</sequence>
<evidence type="ECO:0000313" key="3">
    <source>
        <dbReference type="EMBL" id="MBF5055622.1"/>
    </source>
</evidence>